<dbReference type="Proteomes" id="UP001161697">
    <property type="component" value="Unassembled WGS sequence"/>
</dbReference>
<dbReference type="PRINTS" id="PR00039">
    <property type="entry name" value="HTHLYSR"/>
</dbReference>
<dbReference type="GO" id="GO:0019619">
    <property type="term" value="P:3,4-dihydroxybenzoate catabolic process"/>
    <property type="evidence" value="ECO:0007669"/>
    <property type="project" value="InterPro"/>
</dbReference>
<dbReference type="SUPFAM" id="SSF53850">
    <property type="entry name" value="Periplasmic binding protein-like II"/>
    <property type="match status" value="1"/>
</dbReference>
<dbReference type="FunFam" id="1.10.10.10:FF:000001">
    <property type="entry name" value="LysR family transcriptional regulator"/>
    <property type="match status" value="1"/>
</dbReference>
<dbReference type="InterPro" id="IPR012787">
    <property type="entry name" value="TF_PcaQ"/>
</dbReference>
<dbReference type="EMBL" id="JAOCJE010000001">
    <property type="protein sequence ID" value="MDH1338518.1"/>
    <property type="molecule type" value="Genomic_DNA"/>
</dbReference>
<dbReference type="Gene3D" id="3.40.190.10">
    <property type="entry name" value="Periplasmic binding protein-like II"/>
    <property type="match status" value="2"/>
</dbReference>
<comment type="caution">
    <text evidence="6">The sequence shown here is derived from an EMBL/GenBank/DDBJ whole genome shotgun (WGS) entry which is preliminary data.</text>
</comment>
<evidence type="ECO:0000259" key="5">
    <source>
        <dbReference type="PROSITE" id="PS50931"/>
    </source>
</evidence>
<dbReference type="AlphaFoldDB" id="A0AA42Q762"/>
<dbReference type="Gene3D" id="1.10.10.10">
    <property type="entry name" value="Winged helix-like DNA-binding domain superfamily/Winged helix DNA-binding domain"/>
    <property type="match status" value="1"/>
</dbReference>
<sequence>MNIDTRIKFRHLLCFLEIARQRSFAKAADALAVSQPAISKTLKELEEILEASLFERGKSGVSLTAAGVAFMRYAGPCVQALRDGVNSLREGEHEAGQVRVGVLSTVESLLIPEVVGRLHQRHAALVVSVATGPGAYLLSQLRVGELDLVIGRMTDSPDIQGLTFEHLYSESMTLVVRPGHPLLAAGEEALGRLGDYPLVLPTTGTTIRKHADSLFVQCGVTPSRQRLETLSPALSRRYVLCSDALWVAPQDAVCLDVRRGELVELQLPVREPGGSVGICRNSALALPLAAEQFCAALREVAEAYREGLFHNHLVMGRRRLFNIPRVCFGGNCASA</sequence>
<dbReference type="PROSITE" id="PS50931">
    <property type="entry name" value="HTH_LYSR"/>
    <property type="match status" value="1"/>
</dbReference>
<accession>A0AA42Q762</accession>
<dbReference type="SUPFAM" id="SSF46785">
    <property type="entry name" value="Winged helix' DNA-binding domain"/>
    <property type="match status" value="1"/>
</dbReference>
<gene>
    <name evidence="6" type="primary">pcaQ</name>
    <name evidence="6" type="ORF">N5J11_04495</name>
</gene>
<dbReference type="PANTHER" id="PTHR30419">
    <property type="entry name" value="HTH-TYPE TRANSCRIPTIONAL REGULATOR YBHD"/>
    <property type="match status" value="1"/>
</dbReference>
<dbReference type="GO" id="GO:0005829">
    <property type="term" value="C:cytosol"/>
    <property type="evidence" value="ECO:0007669"/>
    <property type="project" value="TreeGrafter"/>
</dbReference>
<dbReference type="InterPro" id="IPR005119">
    <property type="entry name" value="LysR_subst-bd"/>
</dbReference>
<evidence type="ECO:0000313" key="7">
    <source>
        <dbReference type="Proteomes" id="UP001161697"/>
    </source>
</evidence>
<dbReference type="InterPro" id="IPR036390">
    <property type="entry name" value="WH_DNA-bd_sf"/>
</dbReference>
<reference evidence="6" key="1">
    <citation type="submission" date="2022-09" db="EMBL/GenBank/DDBJ databases">
        <title>Intensive care unit water sources are persistently colonized with multi-drug resistant bacteria and are the site of extensive horizontal gene transfer of antibiotic resistance genes.</title>
        <authorList>
            <person name="Diorio-Toth L."/>
        </authorList>
    </citation>
    <scope>NUCLEOTIDE SEQUENCE</scope>
    <source>
        <strain evidence="6">GD03704</strain>
    </source>
</reference>
<dbReference type="GO" id="GO:0003677">
    <property type="term" value="F:DNA binding"/>
    <property type="evidence" value="ECO:0007669"/>
    <property type="project" value="UniProtKB-KW"/>
</dbReference>
<evidence type="ECO:0000256" key="2">
    <source>
        <dbReference type="ARBA" id="ARBA00023015"/>
    </source>
</evidence>
<keyword evidence="3" id="KW-0238">DNA-binding</keyword>
<dbReference type="NCBIfam" id="TIGR02424">
    <property type="entry name" value="TF_pcaQ"/>
    <property type="match status" value="1"/>
</dbReference>
<feature type="domain" description="HTH lysR-type" evidence="5">
    <location>
        <begin position="7"/>
        <end position="64"/>
    </location>
</feature>
<dbReference type="GO" id="GO:0045893">
    <property type="term" value="P:positive regulation of DNA-templated transcription"/>
    <property type="evidence" value="ECO:0007669"/>
    <property type="project" value="InterPro"/>
</dbReference>
<keyword evidence="4" id="KW-0804">Transcription</keyword>
<keyword evidence="2" id="KW-0805">Transcription regulation</keyword>
<dbReference type="Pfam" id="PF00126">
    <property type="entry name" value="HTH_1"/>
    <property type="match status" value="1"/>
</dbReference>
<comment type="similarity">
    <text evidence="1">Belongs to the LysR transcriptional regulatory family.</text>
</comment>
<evidence type="ECO:0000256" key="4">
    <source>
        <dbReference type="ARBA" id="ARBA00023163"/>
    </source>
</evidence>
<dbReference type="PANTHER" id="PTHR30419:SF8">
    <property type="entry name" value="NITROGEN ASSIMILATION TRANSCRIPTIONAL ACTIVATOR-RELATED"/>
    <property type="match status" value="1"/>
</dbReference>
<dbReference type="InterPro" id="IPR036388">
    <property type="entry name" value="WH-like_DNA-bd_sf"/>
</dbReference>
<name>A0AA42Q762_ECTOL</name>
<dbReference type="InterPro" id="IPR000847">
    <property type="entry name" value="LysR_HTH_N"/>
</dbReference>
<proteinExistence type="inferred from homology"/>
<protein>
    <submittedName>
        <fullName evidence="6">Pca operon transcription factor PcaQ</fullName>
    </submittedName>
</protein>
<dbReference type="GO" id="GO:0003700">
    <property type="term" value="F:DNA-binding transcription factor activity"/>
    <property type="evidence" value="ECO:0007669"/>
    <property type="project" value="InterPro"/>
</dbReference>
<evidence type="ECO:0000313" key="6">
    <source>
        <dbReference type="EMBL" id="MDH1338518.1"/>
    </source>
</evidence>
<evidence type="ECO:0000256" key="3">
    <source>
        <dbReference type="ARBA" id="ARBA00023125"/>
    </source>
</evidence>
<dbReference type="Pfam" id="PF03466">
    <property type="entry name" value="LysR_substrate"/>
    <property type="match status" value="1"/>
</dbReference>
<organism evidence="6 7">
    <name type="scientific">Ectopseudomonas oleovorans</name>
    <name type="common">Pseudomonas oleovorans</name>
    <dbReference type="NCBI Taxonomy" id="301"/>
    <lineage>
        <taxon>Bacteria</taxon>
        <taxon>Pseudomonadati</taxon>
        <taxon>Pseudomonadota</taxon>
        <taxon>Gammaproteobacteria</taxon>
        <taxon>Pseudomonadales</taxon>
        <taxon>Pseudomonadaceae</taxon>
        <taxon>Ectopseudomonas</taxon>
    </lineage>
</organism>
<dbReference type="InterPro" id="IPR050950">
    <property type="entry name" value="HTH-type_LysR_regulators"/>
</dbReference>
<evidence type="ECO:0000256" key="1">
    <source>
        <dbReference type="ARBA" id="ARBA00009437"/>
    </source>
</evidence>